<name>A0A8S5ML79_9CAUD</name>
<accession>A0A8S5ML79</accession>
<organism evidence="1">
    <name type="scientific">Podoviridae sp. ctlpi2</name>
    <dbReference type="NCBI Taxonomy" id="2826574"/>
    <lineage>
        <taxon>Viruses</taxon>
        <taxon>Duplodnaviria</taxon>
        <taxon>Heunggongvirae</taxon>
        <taxon>Uroviricota</taxon>
        <taxon>Caudoviricetes</taxon>
    </lineage>
</organism>
<protein>
    <submittedName>
        <fullName evidence="1">Uncharacterized protein</fullName>
    </submittedName>
</protein>
<dbReference type="EMBL" id="BK014928">
    <property type="protein sequence ID" value="DAD83101.1"/>
    <property type="molecule type" value="Genomic_DNA"/>
</dbReference>
<reference evidence="1" key="1">
    <citation type="journal article" date="2021" name="Proc. Natl. Acad. Sci. U.S.A.">
        <title>A Catalog of Tens of Thousands of Viruses from Human Metagenomes Reveals Hidden Associations with Chronic Diseases.</title>
        <authorList>
            <person name="Tisza M.J."/>
            <person name="Buck C.B."/>
        </authorList>
    </citation>
    <scope>NUCLEOTIDE SEQUENCE</scope>
    <source>
        <strain evidence="1">Ctlpi2</strain>
    </source>
</reference>
<evidence type="ECO:0000313" key="1">
    <source>
        <dbReference type="EMBL" id="DAD83101.1"/>
    </source>
</evidence>
<sequence length="542" mass="60667">MLAWESYEFAGVVPRLRKKQLPKGYATVAHDVDLTHGSLKAFQEPKFLKNALSGAVRLYAWGCDLLTWDKCVDVAEWLPDCPRLFITGNADYPQTITKEGNNFVYRRLGVPAPLPAPVAHATVVESDKSRATAYIITFVNNFGEEGGLSPPSNDVVTEDGQEVRLTFRYNPPVEYDVEKLRIYRRETGFRTGLEKEQEFDTHWFFLAELDINEREFVDTTKMMHLGAALDNLDTREPPARLANITAIPDTAILAGSVANKLLFSRNLQPHNWELSQEMTLDDNVVALGAVGNSLYVATDGHPYRVQGDVGCDRRECRDIYRYKQAFPMINCHVGQGAVATPFGFIYASPDGLVMLTDSHSPQVITSEVLSADDWRLLAPHTARLAYYKGALFVVTDKVSFILWLDGNTYADSKYKKMTTISDEPIDMAVTRQGELLLLQKDYTIAQWNAGDRLRPYRWVSAAIDTGFLFDITRVRALLRSGDATVRTVSERAAIARRFPTGDRIIPFGRHGLVKEFFIEAEGTGEITEIVAGVCSIDMGTKT</sequence>
<proteinExistence type="predicted"/>